<protein>
    <submittedName>
        <fullName evidence="8">Drug/metabolite transporter (DMT)-like permease</fullName>
    </submittedName>
</protein>
<dbReference type="PANTHER" id="PTHR32322">
    <property type="entry name" value="INNER MEMBRANE TRANSPORTER"/>
    <property type="match status" value="1"/>
</dbReference>
<feature type="transmembrane region" description="Helical" evidence="6">
    <location>
        <begin position="209"/>
        <end position="234"/>
    </location>
</feature>
<evidence type="ECO:0000313" key="8">
    <source>
        <dbReference type="EMBL" id="PWV60607.1"/>
    </source>
</evidence>
<accession>A0A317MT60</accession>
<feature type="transmembrane region" description="Helical" evidence="6">
    <location>
        <begin position="76"/>
        <end position="93"/>
    </location>
</feature>
<feature type="transmembrane region" description="Helical" evidence="6">
    <location>
        <begin position="186"/>
        <end position="203"/>
    </location>
</feature>
<evidence type="ECO:0000256" key="2">
    <source>
        <dbReference type="ARBA" id="ARBA00022475"/>
    </source>
</evidence>
<dbReference type="OrthoDB" id="5729944at2"/>
<evidence type="ECO:0000256" key="4">
    <source>
        <dbReference type="ARBA" id="ARBA00022989"/>
    </source>
</evidence>
<keyword evidence="3 6" id="KW-0812">Transmembrane</keyword>
<evidence type="ECO:0000256" key="6">
    <source>
        <dbReference type="SAM" id="Phobius"/>
    </source>
</evidence>
<feature type="domain" description="EamA" evidence="7">
    <location>
        <begin position="156"/>
        <end position="286"/>
    </location>
</feature>
<feature type="transmembrane region" description="Helical" evidence="6">
    <location>
        <begin position="7"/>
        <end position="25"/>
    </location>
</feature>
<keyword evidence="4 6" id="KW-1133">Transmembrane helix</keyword>
<evidence type="ECO:0000256" key="1">
    <source>
        <dbReference type="ARBA" id="ARBA00004651"/>
    </source>
</evidence>
<gene>
    <name evidence="8" type="ORF">C7443_107182</name>
</gene>
<dbReference type="PANTHER" id="PTHR32322:SF18">
    <property type="entry name" value="S-ADENOSYLMETHIONINE_S-ADENOSYLHOMOCYSTEINE TRANSPORTER"/>
    <property type="match status" value="1"/>
</dbReference>
<dbReference type="AlphaFoldDB" id="A0A317MT60"/>
<dbReference type="InterPro" id="IPR037185">
    <property type="entry name" value="EmrE-like"/>
</dbReference>
<keyword evidence="2" id="KW-1003">Cell membrane</keyword>
<dbReference type="InterPro" id="IPR050638">
    <property type="entry name" value="AA-Vitamin_Transporters"/>
</dbReference>
<comment type="caution">
    <text evidence="8">The sequence shown here is derived from an EMBL/GenBank/DDBJ whole genome shotgun (WGS) entry which is preliminary data.</text>
</comment>
<reference evidence="8 9" key="1">
    <citation type="submission" date="2018-05" db="EMBL/GenBank/DDBJ databases">
        <title>Genomic Encyclopedia of Type Strains, Phase IV (KMG-IV): sequencing the most valuable type-strain genomes for metagenomic binning, comparative biology and taxonomic classification.</title>
        <authorList>
            <person name="Goeker M."/>
        </authorList>
    </citation>
    <scope>NUCLEOTIDE SEQUENCE [LARGE SCALE GENOMIC DNA]</scope>
    <source>
        <strain evidence="8 9">DSM 23606</strain>
    </source>
</reference>
<keyword evidence="9" id="KW-1185">Reference proteome</keyword>
<proteinExistence type="predicted"/>
<evidence type="ECO:0000256" key="3">
    <source>
        <dbReference type="ARBA" id="ARBA00022692"/>
    </source>
</evidence>
<feature type="transmembrane region" description="Helical" evidence="6">
    <location>
        <begin position="271"/>
        <end position="290"/>
    </location>
</feature>
<evidence type="ECO:0000313" key="9">
    <source>
        <dbReference type="Proteomes" id="UP000246569"/>
    </source>
</evidence>
<dbReference type="Proteomes" id="UP000246569">
    <property type="component" value="Unassembled WGS sequence"/>
</dbReference>
<feature type="transmembrane region" description="Helical" evidence="6">
    <location>
        <begin position="156"/>
        <end position="174"/>
    </location>
</feature>
<feature type="transmembrane region" description="Helical" evidence="6">
    <location>
        <begin position="37"/>
        <end position="55"/>
    </location>
</feature>
<feature type="transmembrane region" description="Helical" evidence="6">
    <location>
        <begin position="246"/>
        <end position="265"/>
    </location>
</feature>
<dbReference type="InterPro" id="IPR000620">
    <property type="entry name" value="EamA_dom"/>
</dbReference>
<evidence type="ECO:0000259" key="7">
    <source>
        <dbReference type="Pfam" id="PF00892"/>
    </source>
</evidence>
<feature type="domain" description="EamA" evidence="7">
    <location>
        <begin position="7"/>
        <end position="143"/>
    </location>
</feature>
<organism evidence="8 9">
    <name type="scientific">Plasticicumulans acidivorans</name>
    <dbReference type="NCBI Taxonomy" id="886464"/>
    <lineage>
        <taxon>Bacteria</taxon>
        <taxon>Pseudomonadati</taxon>
        <taxon>Pseudomonadota</taxon>
        <taxon>Gammaproteobacteria</taxon>
        <taxon>Candidatus Competibacteraceae</taxon>
        <taxon>Plasticicumulans</taxon>
    </lineage>
</organism>
<dbReference type="Pfam" id="PF00892">
    <property type="entry name" value="EamA"/>
    <property type="match status" value="2"/>
</dbReference>
<dbReference type="GO" id="GO:0005886">
    <property type="term" value="C:plasma membrane"/>
    <property type="evidence" value="ECO:0007669"/>
    <property type="project" value="UniProtKB-SubCell"/>
</dbReference>
<name>A0A317MT60_9GAMM</name>
<dbReference type="SUPFAM" id="SSF103481">
    <property type="entry name" value="Multidrug resistance efflux transporter EmrE"/>
    <property type="match status" value="2"/>
</dbReference>
<feature type="transmembrane region" description="Helical" evidence="6">
    <location>
        <begin position="127"/>
        <end position="144"/>
    </location>
</feature>
<evidence type="ECO:0000256" key="5">
    <source>
        <dbReference type="ARBA" id="ARBA00023136"/>
    </source>
</evidence>
<dbReference type="EMBL" id="QGTJ01000007">
    <property type="protein sequence ID" value="PWV60607.1"/>
    <property type="molecule type" value="Genomic_DNA"/>
</dbReference>
<keyword evidence="5 6" id="KW-0472">Membrane</keyword>
<sequence length="306" mass="33413">MERQTQAYLYAAGAVLAWATAASAFKLSLQSLTPLELLLLASLTSTTLLGLMLLLQRRLGELRRWPRADWWRSLGLGALNPFLYYLVLLQAYARLPAQEAQPLNYVWPLVLTVLSSLVLRQPLSLRVLGAMLVSLCGIAVISTRGEPWALRFADPLGVGLALGSTLIWASYWLLTARDTVEPVLRLFANFLCGSLLVLAWWWLTATPRALPLAGVLGAVYVGVFEMGLTFVLWLTALRRSRTAAQVSGLVYFSPFLSLLCIALVLGERIRASTLCGLLLIVGGIVLQQYAGRRSRRADVAASGAAS</sequence>
<comment type="subcellular location">
    <subcellularLocation>
        <location evidence="1">Cell membrane</location>
        <topology evidence="1">Multi-pass membrane protein</topology>
    </subcellularLocation>
</comment>
<dbReference type="RefSeq" id="WP_110019086.1">
    <property type="nucleotide sequence ID" value="NZ_QGTJ01000007.1"/>
</dbReference>
<feature type="transmembrane region" description="Helical" evidence="6">
    <location>
        <begin position="105"/>
        <end position="120"/>
    </location>
</feature>